<dbReference type="Proteomes" id="UP000467840">
    <property type="component" value="Chromosome 16"/>
</dbReference>
<dbReference type="GO" id="GO:0046983">
    <property type="term" value="F:protein dimerization activity"/>
    <property type="evidence" value="ECO:0007669"/>
    <property type="project" value="InterPro"/>
</dbReference>
<dbReference type="EMBL" id="JAAGAX010000009">
    <property type="protein sequence ID" value="KAF2303919.1"/>
    <property type="molecule type" value="Genomic_DNA"/>
</dbReference>
<sequence length="486" mass="56277">MPKTSYNNPCSYSHLATDMNVQRSFNTKDLDTFYNDFNDRWDTSEGKAKKSKKKRTPPSSPAKQENDELNGSFMKFSKAIPVKDYQIKRGEDYNYNHKNKVKDFHAGKRWQENSSNYKDTRDQGRGWLVAQKLKELEMMDISNVDHVLDVEEVRHYYSRLTCPAYLDIVDKFFMDMYAEFFGPPRSPRNQDVGRGKLNMELIMNDKSRMITYHKRKKGLIKKLQELSILCDVDACVIILGPNVNNRPIDVETWPTERYDMRRIVNRFLSMGNERRKNRDLSSFFVARQKKLDDEIVKLRKACLKAKFSTWDDRLNLWQYLELTLLDGVLGSKLEIATSRVLKSKGDNYLMFGSIDEGGSSNNKSFKSSSMASTFANSLRQKNMELEVLKQEPLSFVNLSHQALPEMLPFNLDSLNSPMLMMMMTNGEGISQFGGECSSKRSWSPFKASTNAMMMNNPRDHALSYWSKHAADRVDECFFSSTYSSIL</sequence>
<dbReference type="GO" id="GO:0005634">
    <property type="term" value="C:nucleus"/>
    <property type="evidence" value="ECO:0007669"/>
    <property type="project" value="UniProtKB-SubCell"/>
</dbReference>
<dbReference type="InterPro" id="IPR033897">
    <property type="entry name" value="SRF-like_MADS-box"/>
</dbReference>
<organism evidence="8 9">
    <name type="scientific">Hevea brasiliensis</name>
    <name type="common">Para rubber tree</name>
    <name type="synonym">Siphonia brasiliensis</name>
    <dbReference type="NCBI Taxonomy" id="3981"/>
    <lineage>
        <taxon>Eukaryota</taxon>
        <taxon>Viridiplantae</taxon>
        <taxon>Streptophyta</taxon>
        <taxon>Embryophyta</taxon>
        <taxon>Tracheophyta</taxon>
        <taxon>Spermatophyta</taxon>
        <taxon>Magnoliopsida</taxon>
        <taxon>eudicotyledons</taxon>
        <taxon>Gunneridae</taxon>
        <taxon>Pentapetalae</taxon>
        <taxon>rosids</taxon>
        <taxon>fabids</taxon>
        <taxon>Malpighiales</taxon>
        <taxon>Euphorbiaceae</taxon>
        <taxon>Crotonoideae</taxon>
        <taxon>Micrandreae</taxon>
        <taxon>Hevea</taxon>
    </lineage>
</organism>
<comment type="subcellular location">
    <subcellularLocation>
        <location evidence="1">Nucleus</location>
    </subcellularLocation>
</comment>
<keyword evidence="3" id="KW-0238">DNA-binding</keyword>
<feature type="region of interest" description="Disordered" evidence="6">
    <location>
        <begin position="44"/>
        <end position="70"/>
    </location>
</feature>
<dbReference type="SUPFAM" id="SSF55455">
    <property type="entry name" value="SRF-like"/>
    <property type="match status" value="1"/>
</dbReference>
<dbReference type="PRINTS" id="PR00404">
    <property type="entry name" value="MADSDOMAIN"/>
</dbReference>
<dbReference type="InterPro" id="IPR036879">
    <property type="entry name" value="TF_MADSbox_sf"/>
</dbReference>
<dbReference type="AlphaFoldDB" id="A0A6A6LW89"/>
<evidence type="ECO:0000256" key="1">
    <source>
        <dbReference type="ARBA" id="ARBA00004123"/>
    </source>
</evidence>
<feature type="domain" description="MADS-box" evidence="7">
    <location>
        <begin position="192"/>
        <end position="242"/>
    </location>
</feature>
<evidence type="ECO:0000256" key="3">
    <source>
        <dbReference type="ARBA" id="ARBA00023125"/>
    </source>
</evidence>
<evidence type="ECO:0000256" key="6">
    <source>
        <dbReference type="SAM" id="MobiDB-lite"/>
    </source>
</evidence>
<dbReference type="PANTHER" id="PTHR35461:SF3">
    <property type="entry name" value="OVATE DOMAIN-CONTAINING PROTEIN"/>
    <property type="match status" value="1"/>
</dbReference>
<dbReference type="Gene3D" id="3.40.1810.10">
    <property type="entry name" value="Transcription factor, MADS-box"/>
    <property type="match status" value="1"/>
</dbReference>
<evidence type="ECO:0000256" key="5">
    <source>
        <dbReference type="ARBA" id="ARBA00023242"/>
    </source>
</evidence>
<protein>
    <recommendedName>
        <fullName evidence="7">MADS-box domain-containing protein</fullName>
    </recommendedName>
</protein>
<comment type="caution">
    <text evidence="8">The sequence shown here is derived from an EMBL/GenBank/DDBJ whole genome shotgun (WGS) entry which is preliminary data.</text>
</comment>
<dbReference type="CDD" id="cd00266">
    <property type="entry name" value="MADS_SRF_like"/>
    <property type="match status" value="1"/>
</dbReference>
<name>A0A6A6LW89_HEVBR</name>
<keyword evidence="2" id="KW-0805">Transcription regulation</keyword>
<dbReference type="GO" id="GO:0000987">
    <property type="term" value="F:cis-regulatory region sequence-specific DNA binding"/>
    <property type="evidence" value="ECO:0007669"/>
    <property type="project" value="InterPro"/>
</dbReference>
<dbReference type="InterPro" id="IPR002100">
    <property type="entry name" value="TF_MADSbox"/>
</dbReference>
<accession>A0A6A6LW89</accession>
<dbReference type="GO" id="GO:0000981">
    <property type="term" value="F:DNA-binding transcription factor activity, RNA polymerase II-specific"/>
    <property type="evidence" value="ECO:0007669"/>
    <property type="project" value="InterPro"/>
</dbReference>
<dbReference type="SMART" id="SM00432">
    <property type="entry name" value="MADS"/>
    <property type="match status" value="1"/>
</dbReference>
<dbReference type="PROSITE" id="PS50066">
    <property type="entry name" value="MADS_BOX_2"/>
    <property type="match status" value="1"/>
</dbReference>
<keyword evidence="4" id="KW-0804">Transcription</keyword>
<evidence type="ECO:0000313" key="9">
    <source>
        <dbReference type="Proteomes" id="UP000467840"/>
    </source>
</evidence>
<keyword evidence="9" id="KW-1185">Reference proteome</keyword>
<evidence type="ECO:0000256" key="2">
    <source>
        <dbReference type="ARBA" id="ARBA00023015"/>
    </source>
</evidence>
<evidence type="ECO:0000259" key="7">
    <source>
        <dbReference type="PROSITE" id="PS50066"/>
    </source>
</evidence>
<dbReference type="PANTHER" id="PTHR35461">
    <property type="entry name" value="BNAANNG14610D PROTEIN"/>
    <property type="match status" value="1"/>
</dbReference>
<gene>
    <name evidence="8" type="ORF">GH714_024544</name>
</gene>
<evidence type="ECO:0000313" key="8">
    <source>
        <dbReference type="EMBL" id="KAF2303919.1"/>
    </source>
</evidence>
<dbReference type="Pfam" id="PF00319">
    <property type="entry name" value="SRF-TF"/>
    <property type="match status" value="1"/>
</dbReference>
<dbReference type="GO" id="GO:0045944">
    <property type="term" value="P:positive regulation of transcription by RNA polymerase II"/>
    <property type="evidence" value="ECO:0007669"/>
    <property type="project" value="InterPro"/>
</dbReference>
<proteinExistence type="predicted"/>
<evidence type="ECO:0000256" key="4">
    <source>
        <dbReference type="ARBA" id="ARBA00023163"/>
    </source>
</evidence>
<keyword evidence="5" id="KW-0539">Nucleus</keyword>
<reference evidence="8 9" key="1">
    <citation type="journal article" date="2020" name="Mol. Plant">
        <title>The Chromosome-Based Rubber Tree Genome Provides New Insights into Spurge Genome Evolution and Rubber Biosynthesis.</title>
        <authorList>
            <person name="Liu J."/>
            <person name="Shi C."/>
            <person name="Shi C.C."/>
            <person name="Li W."/>
            <person name="Zhang Q.J."/>
            <person name="Zhang Y."/>
            <person name="Li K."/>
            <person name="Lu H.F."/>
            <person name="Shi C."/>
            <person name="Zhu S.T."/>
            <person name="Xiao Z.Y."/>
            <person name="Nan H."/>
            <person name="Yue Y."/>
            <person name="Zhu X.G."/>
            <person name="Wu Y."/>
            <person name="Hong X.N."/>
            <person name="Fan G.Y."/>
            <person name="Tong Y."/>
            <person name="Zhang D."/>
            <person name="Mao C.L."/>
            <person name="Liu Y.L."/>
            <person name="Hao S.J."/>
            <person name="Liu W.Q."/>
            <person name="Lv M.Q."/>
            <person name="Zhang H.B."/>
            <person name="Liu Y."/>
            <person name="Hu-Tang G.R."/>
            <person name="Wang J.P."/>
            <person name="Wang J.H."/>
            <person name="Sun Y.H."/>
            <person name="Ni S.B."/>
            <person name="Chen W.B."/>
            <person name="Zhang X.C."/>
            <person name="Jiao Y.N."/>
            <person name="Eichler E.E."/>
            <person name="Li G.H."/>
            <person name="Liu X."/>
            <person name="Gao L.Z."/>
        </authorList>
    </citation>
    <scope>NUCLEOTIDE SEQUENCE [LARGE SCALE GENOMIC DNA]</scope>
    <source>
        <strain evidence="9">cv. GT1</strain>
        <tissue evidence="8">Leaf</tissue>
    </source>
</reference>